<reference evidence="5 6" key="1">
    <citation type="journal article" date="2012" name="J. Bacteriol.">
        <title>Complete genome sequence of the broad-host-range strain Sinorhizobium fredii USDA257.</title>
        <authorList>
            <person name="Schuldes J."/>
            <person name="Rodriguez Orbegoso M."/>
            <person name="Schmeisser C."/>
            <person name="Krishnan H.B."/>
            <person name="Daniel R."/>
            <person name="Streit W.R."/>
        </authorList>
    </citation>
    <scope>NUCLEOTIDE SEQUENCE [LARGE SCALE GENOMIC DNA]</scope>
    <source>
        <strain evidence="5 6">USDA 257</strain>
    </source>
</reference>
<dbReference type="PRINTS" id="PR00035">
    <property type="entry name" value="HTHGNTR"/>
</dbReference>
<dbReference type="InterPro" id="IPR008920">
    <property type="entry name" value="TF_FadR/GntR_C"/>
</dbReference>
<gene>
    <name evidence="5" type="ORF">USDA257_c25520</name>
</gene>
<dbReference type="SMART" id="SM00895">
    <property type="entry name" value="FCD"/>
    <property type="match status" value="1"/>
</dbReference>
<dbReference type="Gene3D" id="1.20.120.530">
    <property type="entry name" value="GntR ligand-binding domain-like"/>
    <property type="match status" value="1"/>
</dbReference>
<dbReference type="SUPFAM" id="SSF46785">
    <property type="entry name" value="Winged helix' DNA-binding domain"/>
    <property type="match status" value="1"/>
</dbReference>
<dbReference type="PROSITE" id="PS50949">
    <property type="entry name" value="HTH_GNTR"/>
    <property type="match status" value="1"/>
</dbReference>
<dbReference type="eggNOG" id="COG2186">
    <property type="taxonomic scope" value="Bacteria"/>
</dbReference>
<dbReference type="AlphaFoldDB" id="I3X5H1"/>
<dbReference type="Pfam" id="PF07729">
    <property type="entry name" value="FCD"/>
    <property type="match status" value="1"/>
</dbReference>
<dbReference type="SUPFAM" id="SSF48008">
    <property type="entry name" value="GntR ligand-binding domain-like"/>
    <property type="match status" value="1"/>
</dbReference>
<dbReference type="PANTHER" id="PTHR43537">
    <property type="entry name" value="TRANSCRIPTIONAL REGULATOR, GNTR FAMILY"/>
    <property type="match status" value="1"/>
</dbReference>
<evidence type="ECO:0000256" key="3">
    <source>
        <dbReference type="ARBA" id="ARBA00023163"/>
    </source>
</evidence>
<organism evidence="5 6">
    <name type="scientific">Sinorhizobium fredii (strain USDA 257)</name>
    <dbReference type="NCBI Taxonomy" id="1185652"/>
    <lineage>
        <taxon>Bacteria</taxon>
        <taxon>Pseudomonadati</taxon>
        <taxon>Pseudomonadota</taxon>
        <taxon>Alphaproteobacteria</taxon>
        <taxon>Hyphomicrobiales</taxon>
        <taxon>Rhizobiaceae</taxon>
        <taxon>Sinorhizobium/Ensifer group</taxon>
        <taxon>Sinorhizobium</taxon>
    </lineage>
</organism>
<feature type="domain" description="HTH gntR-type" evidence="4">
    <location>
        <begin position="22"/>
        <end position="90"/>
    </location>
</feature>
<dbReference type="GO" id="GO:0003677">
    <property type="term" value="F:DNA binding"/>
    <property type="evidence" value="ECO:0007669"/>
    <property type="project" value="UniProtKB-KW"/>
</dbReference>
<evidence type="ECO:0000313" key="5">
    <source>
        <dbReference type="EMBL" id="AFL51127.1"/>
    </source>
</evidence>
<dbReference type="Pfam" id="PF00392">
    <property type="entry name" value="GntR"/>
    <property type="match status" value="1"/>
</dbReference>
<sequence>MERRKEALMTGGHALAAARTETRFSDIIYEKIVGMIADGRFPVNERLPSEQNLAAMFGASRPVVREALERLRTDGLIVSRKGSGSYVRQKPDSSVLRQVPVGSLADVQRFFEFRSGLEAEAAELAARNWQPVDKARITAALGALERCLELGELGADEDQALHDAIAMATGNQFHLIVREWFRPHFSIGMSVTRSLSLKRTPAHVRMVQDEHSAIVEAIFARREAEAHDAMKRHILNARARMFQGVGAETPRAEERDK</sequence>
<dbReference type="Gene3D" id="1.10.10.10">
    <property type="entry name" value="Winged helix-like DNA-binding domain superfamily/Winged helix DNA-binding domain"/>
    <property type="match status" value="1"/>
</dbReference>
<accession>I3X5H1</accession>
<dbReference type="InterPro" id="IPR036390">
    <property type="entry name" value="WH_DNA-bd_sf"/>
</dbReference>
<evidence type="ECO:0000256" key="2">
    <source>
        <dbReference type="ARBA" id="ARBA00023125"/>
    </source>
</evidence>
<proteinExistence type="predicted"/>
<dbReference type="PANTHER" id="PTHR43537:SF5">
    <property type="entry name" value="UXU OPERON TRANSCRIPTIONAL REGULATOR"/>
    <property type="match status" value="1"/>
</dbReference>
<keyword evidence="1" id="KW-0805">Transcription regulation</keyword>
<dbReference type="InterPro" id="IPR011711">
    <property type="entry name" value="GntR_C"/>
</dbReference>
<keyword evidence="2" id="KW-0238">DNA-binding</keyword>
<dbReference type="HOGENOM" id="CLU_017584_9_1_5"/>
<dbReference type="SMART" id="SM00345">
    <property type="entry name" value="HTH_GNTR"/>
    <property type="match status" value="1"/>
</dbReference>
<protein>
    <submittedName>
        <fullName evidence="5">Putative transcriptional regulator protein, GntR family</fullName>
    </submittedName>
</protein>
<dbReference type="InterPro" id="IPR036388">
    <property type="entry name" value="WH-like_DNA-bd_sf"/>
</dbReference>
<dbReference type="EMBL" id="CP003563">
    <property type="protein sequence ID" value="AFL51127.1"/>
    <property type="molecule type" value="Genomic_DNA"/>
</dbReference>
<evidence type="ECO:0000313" key="6">
    <source>
        <dbReference type="Proteomes" id="UP000006180"/>
    </source>
</evidence>
<name>I3X5H1_SINF2</name>
<keyword evidence="3" id="KW-0804">Transcription</keyword>
<dbReference type="GO" id="GO:0003700">
    <property type="term" value="F:DNA-binding transcription factor activity"/>
    <property type="evidence" value="ECO:0007669"/>
    <property type="project" value="InterPro"/>
</dbReference>
<dbReference type="Proteomes" id="UP000006180">
    <property type="component" value="Chromosome"/>
</dbReference>
<dbReference type="InterPro" id="IPR000524">
    <property type="entry name" value="Tscrpt_reg_HTH_GntR"/>
</dbReference>
<dbReference type="CDD" id="cd07377">
    <property type="entry name" value="WHTH_GntR"/>
    <property type="match status" value="1"/>
</dbReference>
<dbReference type="PATRIC" id="fig|1185652.3.peg.2644"/>
<dbReference type="KEGG" id="sfd:USDA257_c25520"/>
<evidence type="ECO:0000259" key="4">
    <source>
        <dbReference type="PROSITE" id="PS50949"/>
    </source>
</evidence>
<dbReference type="STRING" id="1185652.USDA257_c25520"/>
<evidence type="ECO:0000256" key="1">
    <source>
        <dbReference type="ARBA" id="ARBA00023015"/>
    </source>
</evidence>